<keyword evidence="6" id="KW-1185">Reference proteome</keyword>
<dbReference type="InterPro" id="IPR011990">
    <property type="entry name" value="TPR-like_helical_dom_sf"/>
</dbReference>
<dbReference type="PROSITE" id="PS51375">
    <property type="entry name" value="PPR"/>
    <property type="match status" value="3"/>
</dbReference>
<dbReference type="InterPro" id="IPR046848">
    <property type="entry name" value="E_motif"/>
</dbReference>
<evidence type="ECO:0000256" key="3">
    <source>
        <dbReference type="PROSITE-ProRule" id="PRU00708"/>
    </source>
</evidence>
<dbReference type="InterPro" id="IPR032867">
    <property type="entry name" value="DYW_dom"/>
</dbReference>
<dbReference type="GO" id="GO:0008270">
    <property type="term" value="F:zinc ion binding"/>
    <property type="evidence" value="ECO:0007669"/>
    <property type="project" value="InterPro"/>
</dbReference>
<evidence type="ECO:0000256" key="1">
    <source>
        <dbReference type="ARBA" id="ARBA00006643"/>
    </source>
</evidence>
<evidence type="ECO:0000259" key="4">
    <source>
        <dbReference type="Pfam" id="PF14432"/>
    </source>
</evidence>
<reference evidence="5 6" key="1">
    <citation type="journal article" date="2013" name="Nat. Genet.">
        <title>The high-quality draft genome of peach (Prunus persica) identifies unique patterns of genetic diversity, domestication and genome evolution.</title>
        <authorList>
            <consortium name="International Peach Genome Initiative"/>
            <person name="Verde I."/>
            <person name="Abbott A.G."/>
            <person name="Scalabrin S."/>
            <person name="Jung S."/>
            <person name="Shu S."/>
            <person name="Marroni F."/>
            <person name="Zhebentyayeva T."/>
            <person name="Dettori M.T."/>
            <person name="Grimwood J."/>
            <person name="Cattonaro F."/>
            <person name="Zuccolo A."/>
            <person name="Rossini L."/>
            <person name="Jenkins J."/>
            <person name="Vendramin E."/>
            <person name="Meisel L.A."/>
            <person name="Decroocq V."/>
            <person name="Sosinski B."/>
            <person name="Prochnik S."/>
            <person name="Mitros T."/>
            <person name="Policriti A."/>
            <person name="Cipriani G."/>
            <person name="Dondini L."/>
            <person name="Ficklin S."/>
            <person name="Goodstein D.M."/>
            <person name="Xuan P."/>
            <person name="Del Fabbro C."/>
            <person name="Aramini V."/>
            <person name="Copetti D."/>
            <person name="Gonzalez S."/>
            <person name="Horner D.S."/>
            <person name="Falchi R."/>
            <person name="Lucas S."/>
            <person name="Mica E."/>
            <person name="Maldonado J."/>
            <person name="Lazzari B."/>
            <person name="Bielenberg D."/>
            <person name="Pirona R."/>
            <person name="Miculan M."/>
            <person name="Barakat A."/>
            <person name="Testolin R."/>
            <person name="Stella A."/>
            <person name="Tartarini S."/>
            <person name="Tonutti P."/>
            <person name="Arus P."/>
            <person name="Orellana A."/>
            <person name="Wells C."/>
            <person name="Main D."/>
            <person name="Vizzotto G."/>
            <person name="Silva H."/>
            <person name="Salamini F."/>
            <person name="Schmutz J."/>
            <person name="Morgante M."/>
            <person name="Rokhsar D.S."/>
        </authorList>
    </citation>
    <scope>NUCLEOTIDE SEQUENCE [LARGE SCALE GENOMIC DNA]</scope>
    <source>
        <strain evidence="6">cv. Nemared</strain>
    </source>
</reference>
<evidence type="ECO:0000313" key="6">
    <source>
        <dbReference type="Proteomes" id="UP000006882"/>
    </source>
</evidence>
<dbReference type="InterPro" id="IPR002885">
    <property type="entry name" value="PPR_rpt"/>
</dbReference>
<gene>
    <name evidence="5" type="ORF">PRUPE_6G336500</name>
</gene>
<dbReference type="Proteomes" id="UP000006882">
    <property type="component" value="Chromosome G6"/>
</dbReference>
<feature type="repeat" description="PPR" evidence="3">
    <location>
        <begin position="329"/>
        <end position="363"/>
    </location>
</feature>
<feature type="repeat" description="PPR" evidence="3">
    <location>
        <begin position="431"/>
        <end position="465"/>
    </location>
</feature>
<name>A0A251NZJ3_PRUPE</name>
<dbReference type="NCBIfam" id="TIGR00756">
    <property type="entry name" value="PPR"/>
    <property type="match status" value="2"/>
</dbReference>
<dbReference type="FunFam" id="1.25.40.10:FF:000031">
    <property type="entry name" value="Pentatricopeptide repeat-containing protein mitochondrial"/>
    <property type="match status" value="1"/>
</dbReference>
<protein>
    <recommendedName>
        <fullName evidence="4">DYW domain-containing protein</fullName>
    </recommendedName>
</protein>
<dbReference type="InterPro" id="IPR046960">
    <property type="entry name" value="PPR_At4g14850-like_plant"/>
</dbReference>
<accession>A0A251NZJ3</accession>
<proteinExistence type="inferred from homology"/>
<dbReference type="EMBL" id="CM007656">
    <property type="protein sequence ID" value="ONI04721.1"/>
    <property type="molecule type" value="Genomic_DNA"/>
</dbReference>
<organism evidence="5 6">
    <name type="scientific">Prunus persica</name>
    <name type="common">Peach</name>
    <name type="synonym">Amygdalus persica</name>
    <dbReference type="NCBI Taxonomy" id="3760"/>
    <lineage>
        <taxon>Eukaryota</taxon>
        <taxon>Viridiplantae</taxon>
        <taxon>Streptophyta</taxon>
        <taxon>Embryophyta</taxon>
        <taxon>Tracheophyta</taxon>
        <taxon>Spermatophyta</taxon>
        <taxon>Magnoliopsida</taxon>
        <taxon>eudicotyledons</taxon>
        <taxon>Gunneridae</taxon>
        <taxon>Pentapetalae</taxon>
        <taxon>rosids</taxon>
        <taxon>fabids</taxon>
        <taxon>Rosales</taxon>
        <taxon>Rosaceae</taxon>
        <taxon>Amygdaloideae</taxon>
        <taxon>Amygdaleae</taxon>
        <taxon>Prunus</taxon>
    </lineage>
</organism>
<dbReference type="Gene3D" id="1.25.40.10">
    <property type="entry name" value="Tetratricopeptide repeat domain"/>
    <property type="match status" value="4"/>
</dbReference>
<dbReference type="Pfam" id="PF13041">
    <property type="entry name" value="PPR_2"/>
    <property type="match status" value="2"/>
</dbReference>
<dbReference type="AlphaFoldDB" id="A0A251NZJ3"/>
<dbReference type="PANTHER" id="PTHR24015">
    <property type="entry name" value="OS07G0578800 PROTEIN-RELATED"/>
    <property type="match status" value="1"/>
</dbReference>
<dbReference type="GO" id="GO:0009451">
    <property type="term" value="P:RNA modification"/>
    <property type="evidence" value="ECO:0000318"/>
    <property type="project" value="GO_Central"/>
</dbReference>
<dbReference type="PANTHER" id="PTHR24015:SF1063">
    <property type="entry name" value="OS12G0156900 PROTEIN"/>
    <property type="match status" value="1"/>
</dbReference>
<dbReference type="Pfam" id="PF14432">
    <property type="entry name" value="DYW_deaminase"/>
    <property type="match status" value="1"/>
</dbReference>
<feature type="repeat" description="PPR" evidence="3">
    <location>
        <begin position="466"/>
        <end position="496"/>
    </location>
</feature>
<keyword evidence="2" id="KW-0677">Repeat</keyword>
<dbReference type="FunFam" id="1.25.40.10:FF:000196">
    <property type="entry name" value="Pentatricopeptide repeat-containing protein At4g14850"/>
    <property type="match status" value="1"/>
</dbReference>
<feature type="non-terminal residue" evidence="5">
    <location>
        <position position="675"/>
    </location>
</feature>
<evidence type="ECO:0000313" key="5">
    <source>
        <dbReference type="EMBL" id="ONI04721.1"/>
    </source>
</evidence>
<dbReference type="Pfam" id="PF20431">
    <property type="entry name" value="E_motif"/>
    <property type="match status" value="1"/>
</dbReference>
<feature type="domain" description="DYW" evidence="4">
    <location>
        <begin position="584"/>
        <end position="675"/>
    </location>
</feature>
<sequence length="675" mass="76393">LCPSSCFSAYVSSSSSSISSSQFSQSPANVHEFLSLLQQFSERLIGVKAIHSQIITSKLVKVYSDLGSLVDARHVFDQFFHPITILCNAMIYGYLRKERYNETLNLFSLMGSCNLETDSYMYYKRDMEVIKRVVDKGIESDWFLGSSMINFFVKFDKIVVGWPSLVTMVSIIQVCMKGGDFKLGKCVHGYIVRLGMGNEVRTSLIDMHSNMGEMQSACWVFETMQTRNLVSWNVMILGCTQNGLVHKSFVFFHRLVTSDGRFDFGTMVSLVQGCSPTADLESGKILHCCAFRRGFDLNPFFSTAIVDLYSKCGAIKQAPFVFDRIEERNVITWTAVLVGLAQNGHAEEALKRFCQMREEGIAANSVTLVSLVHSCFHLDSLKKGRSVHGNLIRHVHAFGVVNMTALIDMYAKCGKIKYSERIFENCSICGDVILWNSMITSYGIHGYGLQALGVYRRMKDEGFKPNETSFFSLLTACSHSGLVEEGIKLFHSMERDPDIVLTEKHYAGYTADRLLCIDSMNPGIYVVLSNIYAQARRWDSVNYIQSHMRTKGLKKTPGYNSHPTWAEIHQHLENLRVAVEASDYVPDTNGVLRDVDEPAKVRLQWDHSERLAIAFGLLSTPAGSLIRITKNLRVCVDCHNVTKYIYKIVRRELIVRDANRFHHFVDGKCSCNDYW</sequence>
<evidence type="ECO:0000256" key="2">
    <source>
        <dbReference type="ARBA" id="ARBA00022737"/>
    </source>
</evidence>
<comment type="similarity">
    <text evidence="1">Belongs to the PPR family. PCMP-H subfamily.</text>
</comment>
<dbReference type="Gramene" id="ONI04721">
    <property type="protein sequence ID" value="ONI04721"/>
    <property type="gene ID" value="PRUPE_6G336500"/>
</dbReference>
<dbReference type="GO" id="GO:0003723">
    <property type="term" value="F:RNA binding"/>
    <property type="evidence" value="ECO:0007669"/>
    <property type="project" value="InterPro"/>
</dbReference>
<dbReference type="Pfam" id="PF01535">
    <property type="entry name" value="PPR"/>
    <property type="match status" value="4"/>
</dbReference>
<dbReference type="eggNOG" id="KOG4197">
    <property type="taxonomic scope" value="Eukaryota"/>
</dbReference>